<dbReference type="Proteomes" id="UP000627253">
    <property type="component" value="Unassembled WGS sequence"/>
</dbReference>
<keyword evidence="10" id="KW-0597">Phosphoprotein</keyword>
<dbReference type="PROSITE" id="PS50011">
    <property type="entry name" value="PROTEIN_KINASE_DOM"/>
    <property type="match status" value="1"/>
</dbReference>
<dbReference type="GO" id="GO:0004674">
    <property type="term" value="F:protein serine/threonine kinase activity"/>
    <property type="evidence" value="ECO:0007669"/>
    <property type="project" value="UniProtKB-KW"/>
</dbReference>
<evidence type="ECO:0000256" key="21">
    <source>
        <dbReference type="ARBA" id="ARBA00047899"/>
    </source>
</evidence>
<dbReference type="InterPro" id="IPR011009">
    <property type="entry name" value="Kinase-like_dom_sf"/>
</dbReference>
<keyword evidence="28" id="KW-1185">Reference proteome</keyword>
<protein>
    <recommendedName>
        <fullName evidence="23">Serine/threonine-protein kinase CHK1</fullName>
        <ecNumber evidence="5">2.7.11.1</ecNumber>
    </recommendedName>
    <alternativeName>
        <fullName evidence="19">CHK1 checkpoint homolog</fullName>
    </alternativeName>
    <alternativeName>
        <fullName evidence="20">Checkpoint kinase-1</fullName>
    </alternativeName>
    <alternativeName>
        <fullName evidence="6">Serine/threonine-protein kinase Chk1</fullName>
    </alternativeName>
</protein>
<keyword evidence="13" id="KW-0227">DNA damage</keyword>
<feature type="signal peptide" evidence="25">
    <location>
        <begin position="1"/>
        <end position="18"/>
    </location>
</feature>
<evidence type="ECO:0000256" key="7">
    <source>
        <dbReference type="ARBA" id="ARBA00022454"/>
    </source>
</evidence>
<dbReference type="InterPro" id="IPR034670">
    <property type="entry name" value="Chk1_catalytic_dom"/>
</dbReference>
<comment type="subcellular location">
    <subcellularLocation>
        <location evidence="2">Chromosome</location>
    </subcellularLocation>
    <subcellularLocation>
        <location evidence="3">Cytoplasm</location>
        <location evidence="3">Cytoskeleton</location>
        <location evidence="3">Microtubule organizing center</location>
        <location evidence="3">Centrosome</location>
    </subcellularLocation>
    <subcellularLocation>
        <location evidence="1">Nucleus</location>
    </subcellularLocation>
</comment>
<evidence type="ECO:0000256" key="1">
    <source>
        <dbReference type="ARBA" id="ARBA00004123"/>
    </source>
</evidence>
<evidence type="ECO:0000259" key="26">
    <source>
        <dbReference type="PROSITE" id="PS50011"/>
    </source>
</evidence>
<feature type="chain" id="PRO_5032987812" description="Serine/threonine-protein kinase CHK1" evidence="25">
    <location>
        <begin position="19"/>
        <end position="558"/>
    </location>
</feature>
<keyword evidence="11" id="KW-0808">Transferase</keyword>
<keyword evidence="18" id="KW-0131">Cell cycle</keyword>
<keyword evidence="14 27" id="KW-0418">Kinase</keyword>
<dbReference type="FunFam" id="3.30.200.20:FF:000229">
    <property type="entry name" value="Serine/threonine-protein kinase Chk1"/>
    <property type="match status" value="1"/>
</dbReference>
<keyword evidence="17" id="KW-0539">Nucleus</keyword>
<gene>
    <name evidence="27" type="primary">Chek1</name>
    <name evidence="27" type="ORF">TRILEU_R12483</name>
</gene>
<dbReference type="AlphaFoldDB" id="A0A852IQN8"/>
<organism evidence="27 28">
    <name type="scientific">Tricholaema leucomelas</name>
    <name type="common">pied barbet</name>
    <dbReference type="NCBI Taxonomy" id="240729"/>
    <lineage>
        <taxon>Eukaryota</taxon>
        <taxon>Metazoa</taxon>
        <taxon>Chordata</taxon>
        <taxon>Craniata</taxon>
        <taxon>Vertebrata</taxon>
        <taxon>Euteleostomi</taxon>
        <taxon>Archelosauria</taxon>
        <taxon>Archosauria</taxon>
        <taxon>Dinosauria</taxon>
        <taxon>Saurischia</taxon>
        <taxon>Theropoda</taxon>
        <taxon>Coelurosauria</taxon>
        <taxon>Aves</taxon>
        <taxon>Neognathae</taxon>
        <taxon>Neoaves</taxon>
        <taxon>Telluraves</taxon>
        <taxon>Coraciimorphae</taxon>
        <taxon>Piciformes</taxon>
        <taxon>Lybiidae</taxon>
        <taxon>Tricholaema lacrymosa</taxon>
    </lineage>
</organism>
<reference evidence="27" key="1">
    <citation type="submission" date="2020-02" db="EMBL/GenBank/DDBJ databases">
        <title>Bird 10,000 Genomes (B10K) Project - Family phase.</title>
        <authorList>
            <person name="Zhang G."/>
        </authorList>
    </citation>
    <scope>NUCLEOTIDE SEQUENCE</scope>
    <source>
        <strain evidence="27">B10K-DU-002-37</strain>
        <tissue evidence="27">Muscle</tissue>
    </source>
</reference>
<accession>A0A852IQN8</accession>
<comment type="caution">
    <text evidence="27">The sequence shown here is derived from an EMBL/GenBank/DDBJ whole genome shotgun (WGS) entry which is preliminary data.</text>
</comment>
<dbReference type="PANTHER" id="PTHR24346">
    <property type="entry name" value="MAP/MICROTUBULE AFFINITY-REGULATING KINASE"/>
    <property type="match status" value="1"/>
</dbReference>
<dbReference type="SUPFAM" id="SSF56112">
    <property type="entry name" value="Protein kinase-like (PK-like)"/>
    <property type="match status" value="1"/>
</dbReference>
<dbReference type="EC" id="2.7.11.1" evidence="5"/>
<evidence type="ECO:0000256" key="16">
    <source>
        <dbReference type="ARBA" id="ARBA00023212"/>
    </source>
</evidence>
<evidence type="ECO:0000256" key="10">
    <source>
        <dbReference type="ARBA" id="ARBA00022553"/>
    </source>
</evidence>
<dbReference type="EMBL" id="WAAF01005048">
    <property type="protein sequence ID" value="NXX41100.1"/>
    <property type="molecule type" value="Genomic_DNA"/>
</dbReference>
<dbReference type="GO" id="GO:0005634">
    <property type="term" value="C:nucleus"/>
    <property type="evidence" value="ECO:0007669"/>
    <property type="project" value="UniProtKB-SubCell"/>
</dbReference>
<feature type="domain" description="Protein kinase" evidence="26">
    <location>
        <begin position="68"/>
        <end position="324"/>
    </location>
</feature>
<evidence type="ECO:0000256" key="6">
    <source>
        <dbReference type="ARBA" id="ARBA00022045"/>
    </source>
</evidence>
<evidence type="ECO:0000256" key="8">
    <source>
        <dbReference type="ARBA" id="ARBA00022490"/>
    </source>
</evidence>
<evidence type="ECO:0000256" key="4">
    <source>
        <dbReference type="ARBA" id="ARBA00010791"/>
    </source>
</evidence>
<name>A0A852IQN8_9PICI</name>
<keyword evidence="9" id="KW-0723">Serine/threonine-protein kinase</keyword>
<sequence length="558" mass="61546">IPTACLLLGTSCVCPLSAHCLAVACLLCAHCIATVCSLLDHSMAAEHLLLGHCVPSACPLHACCVRFAPAVCPLSPCAHRRVQLAVNRRTEEAVAVKIVDMKRAAECPENIRKEICINKMLNHENVVKFYGHRREGATQYLFLEYCSGGELFDRIEPDVGMPEPEAQRFFQQLIAGVVYLHSIGITHRDLKPENLLLDGRDTLKISDFGLATVFRHGGRERRLTRMCGTLPYVAPELLRSAEFRAEPVDVWACGVVLTAMLAGELPWDQPSDSCQEYSDWKEKKTYLNPWKKIDSAPLALLHKILTESPAARITIPDIKKDRWYSRPLKKGKGLPGGALPPCPGALLAVSVPAGAKRARLSSGGLGDSPGGLSKHIRSETDFSPVKGTLGEDRMSYSTSQPEPGTGGTLWDNTATSIDQLVQGISFSQPACPEHMLVNSQLLGTPGSSQSPWQRLVKRMTRFFTKLDADGSYRALQEVCEKMGYGWKKSCTNQVTISTTDKRNNKLIFKVNLVEMESKILVDFRLSKGDGLEFKRHFLKIKAKLSDVVSTQKVWLPPT</sequence>
<evidence type="ECO:0000256" key="13">
    <source>
        <dbReference type="ARBA" id="ARBA00022763"/>
    </source>
</evidence>
<dbReference type="Pfam" id="PF00069">
    <property type="entry name" value="Pkinase"/>
    <property type="match status" value="1"/>
</dbReference>
<evidence type="ECO:0000256" key="3">
    <source>
        <dbReference type="ARBA" id="ARBA00004300"/>
    </source>
</evidence>
<dbReference type="OrthoDB" id="539158at2759"/>
<keyword evidence="25" id="KW-0732">Signal</keyword>
<keyword evidence="15" id="KW-0067">ATP-binding</keyword>
<keyword evidence="16" id="KW-0206">Cytoskeleton</keyword>
<evidence type="ECO:0000256" key="18">
    <source>
        <dbReference type="ARBA" id="ARBA00023306"/>
    </source>
</evidence>
<dbReference type="InterPro" id="IPR008271">
    <property type="entry name" value="Ser/Thr_kinase_AS"/>
</dbReference>
<evidence type="ECO:0000256" key="9">
    <source>
        <dbReference type="ARBA" id="ARBA00022527"/>
    </source>
</evidence>
<feature type="non-terminal residue" evidence="27">
    <location>
        <position position="558"/>
    </location>
</feature>
<comment type="catalytic activity">
    <reaction evidence="22">
        <text>L-seryl-[protein] + ATP = O-phospho-L-seryl-[protein] + ADP + H(+)</text>
        <dbReference type="Rhea" id="RHEA:17989"/>
        <dbReference type="Rhea" id="RHEA-COMP:9863"/>
        <dbReference type="Rhea" id="RHEA-COMP:11604"/>
        <dbReference type="ChEBI" id="CHEBI:15378"/>
        <dbReference type="ChEBI" id="CHEBI:29999"/>
        <dbReference type="ChEBI" id="CHEBI:30616"/>
        <dbReference type="ChEBI" id="CHEBI:83421"/>
        <dbReference type="ChEBI" id="CHEBI:456216"/>
        <dbReference type="EC" id="2.7.11.1"/>
    </reaction>
</comment>
<dbReference type="InterPro" id="IPR000719">
    <property type="entry name" value="Prot_kinase_dom"/>
</dbReference>
<comment type="similarity">
    <text evidence="4">Belongs to the protein kinase superfamily. CAMK Ser/Thr protein kinase family. NIM1 subfamily.</text>
</comment>
<feature type="region of interest" description="Disordered" evidence="24">
    <location>
        <begin position="360"/>
        <end position="407"/>
    </location>
</feature>
<dbReference type="FunFam" id="1.10.510.10:FF:000301">
    <property type="entry name" value="Serine/threonine-protein kinase Chk1"/>
    <property type="match status" value="1"/>
</dbReference>
<dbReference type="Gene3D" id="3.30.310.80">
    <property type="entry name" value="Kinase associated domain 1, KA1"/>
    <property type="match status" value="1"/>
</dbReference>
<dbReference type="GO" id="GO:0005524">
    <property type="term" value="F:ATP binding"/>
    <property type="evidence" value="ECO:0007669"/>
    <property type="project" value="UniProtKB-KW"/>
</dbReference>
<evidence type="ECO:0000256" key="25">
    <source>
        <dbReference type="SAM" id="SignalP"/>
    </source>
</evidence>
<dbReference type="GO" id="GO:0005813">
    <property type="term" value="C:centrosome"/>
    <property type="evidence" value="ECO:0007669"/>
    <property type="project" value="UniProtKB-SubCell"/>
</dbReference>
<evidence type="ECO:0000256" key="14">
    <source>
        <dbReference type="ARBA" id="ARBA00022777"/>
    </source>
</evidence>
<dbReference type="Gene3D" id="3.30.200.20">
    <property type="entry name" value="Phosphorylase Kinase, domain 1"/>
    <property type="match status" value="1"/>
</dbReference>
<evidence type="ECO:0000256" key="24">
    <source>
        <dbReference type="SAM" id="MobiDB-lite"/>
    </source>
</evidence>
<evidence type="ECO:0000256" key="17">
    <source>
        <dbReference type="ARBA" id="ARBA00023242"/>
    </source>
</evidence>
<proteinExistence type="inferred from homology"/>
<evidence type="ECO:0000256" key="22">
    <source>
        <dbReference type="ARBA" id="ARBA00048679"/>
    </source>
</evidence>
<evidence type="ECO:0000256" key="15">
    <source>
        <dbReference type="ARBA" id="ARBA00022840"/>
    </source>
</evidence>
<dbReference type="SMART" id="SM00220">
    <property type="entry name" value="S_TKc"/>
    <property type="match status" value="1"/>
</dbReference>
<keyword evidence="8" id="KW-0963">Cytoplasm</keyword>
<dbReference type="PANTHER" id="PTHR24346:SF107">
    <property type="entry name" value="SERINE_THREONINE-PROTEIN KINASE CHK1"/>
    <property type="match status" value="1"/>
</dbReference>
<evidence type="ECO:0000256" key="19">
    <source>
        <dbReference type="ARBA" id="ARBA00030691"/>
    </source>
</evidence>
<keyword evidence="7" id="KW-0158">Chromosome</keyword>
<dbReference type="CDD" id="cd14069">
    <property type="entry name" value="STKc_Chk1"/>
    <property type="match status" value="1"/>
</dbReference>
<dbReference type="GO" id="GO:0005694">
    <property type="term" value="C:chromosome"/>
    <property type="evidence" value="ECO:0007669"/>
    <property type="project" value="UniProtKB-SubCell"/>
</dbReference>
<evidence type="ECO:0000256" key="2">
    <source>
        <dbReference type="ARBA" id="ARBA00004286"/>
    </source>
</evidence>
<evidence type="ECO:0000256" key="20">
    <source>
        <dbReference type="ARBA" id="ARBA00032547"/>
    </source>
</evidence>
<evidence type="ECO:0000256" key="23">
    <source>
        <dbReference type="ARBA" id="ARBA00070697"/>
    </source>
</evidence>
<dbReference type="GO" id="GO:0005737">
    <property type="term" value="C:cytoplasm"/>
    <property type="evidence" value="ECO:0007669"/>
    <property type="project" value="TreeGrafter"/>
</dbReference>
<dbReference type="GO" id="GO:0000077">
    <property type="term" value="P:DNA damage checkpoint signaling"/>
    <property type="evidence" value="ECO:0007669"/>
    <property type="project" value="InterPro"/>
</dbReference>
<feature type="non-terminal residue" evidence="27">
    <location>
        <position position="1"/>
    </location>
</feature>
<dbReference type="PROSITE" id="PS00108">
    <property type="entry name" value="PROTEIN_KINASE_ST"/>
    <property type="match status" value="1"/>
</dbReference>
<evidence type="ECO:0000256" key="12">
    <source>
        <dbReference type="ARBA" id="ARBA00022741"/>
    </source>
</evidence>
<dbReference type="FunFam" id="3.30.310.80:FF:000007">
    <property type="entry name" value="Serine/threonine-protein kinase Chk1 isoform 1"/>
    <property type="match status" value="1"/>
</dbReference>
<evidence type="ECO:0000313" key="28">
    <source>
        <dbReference type="Proteomes" id="UP000627253"/>
    </source>
</evidence>
<keyword evidence="12" id="KW-0547">Nucleotide-binding</keyword>
<evidence type="ECO:0000256" key="5">
    <source>
        <dbReference type="ARBA" id="ARBA00012513"/>
    </source>
</evidence>
<evidence type="ECO:0000256" key="11">
    <source>
        <dbReference type="ARBA" id="ARBA00022679"/>
    </source>
</evidence>
<dbReference type="Gene3D" id="1.10.510.10">
    <property type="entry name" value="Transferase(Phosphotransferase) domain 1"/>
    <property type="match status" value="1"/>
</dbReference>
<evidence type="ECO:0000313" key="27">
    <source>
        <dbReference type="EMBL" id="NXX41100.1"/>
    </source>
</evidence>
<comment type="catalytic activity">
    <reaction evidence="21">
        <text>L-threonyl-[protein] + ATP = O-phospho-L-threonyl-[protein] + ADP + H(+)</text>
        <dbReference type="Rhea" id="RHEA:46608"/>
        <dbReference type="Rhea" id="RHEA-COMP:11060"/>
        <dbReference type="Rhea" id="RHEA-COMP:11605"/>
        <dbReference type="ChEBI" id="CHEBI:15378"/>
        <dbReference type="ChEBI" id="CHEBI:30013"/>
        <dbReference type="ChEBI" id="CHEBI:30616"/>
        <dbReference type="ChEBI" id="CHEBI:61977"/>
        <dbReference type="ChEBI" id="CHEBI:456216"/>
        <dbReference type="EC" id="2.7.11.1"/>
    </reaction>
</comment>